<dbReference type="AlphaFoldDB" id="A0A409W3S8"/>
<dbReference type="PROSITE" id="PS51782">
    <property type="entry name" value="LYSM"/>
    <property type="match status" value="1"/>
</dbReference>
<accession>A0A409W3S8</accession>
<dbReference type="Proteomes" id="UP000284706">
    <property type="component" value="Unassembled WGS sequence"/>
</dbReference>
<feature type="domain" description="LysM" evidence="4">
    <location>
        <begin position="28"/>
        <end position="74"/>
    </location>
</feature>
<feature type="compositionally biased region" description="Low complexity" evidence="3">
    <location>
        <begin position="95"/>
        <end position="127"/>
    </location>
</feature>
<dbReference type="InParanoid" id="A0A409W3S8"/>
<keyword evidence="1" id="KW-0147">Chitin-binding</keyword>
<proteinExistence type="predicted"/>
<name>A0A409W3S8_9AGAR</name>
<dbReference type="PANTHER" id="PTHR34997">
    <property type="entry name" value="AM15"/>
    <property type="match status" value="1"/>
</dbReference>
<dbReference type="SMART" id="SM00257">
    <property type="entry name" value="LysM"/>
    <property type="match status" value="1"/>
</dbReference>
<dbReference type="STRING" id="231916.A0A409W3S8"/>
<dbReference type="GO" id="GO:0008061">
    <property type="term" value="F:chitin binding"/>
    <property type="evidence" value="ECO:0007669"/>
    <property type="project" value="UniProtKB-KW"/>
</dbReference>
<protein>
    <recommendedName>
        <fullName evidence="4">LysM domain-containing protein</fullName>
    </recommendedName>
</protein>
<evidence type="ECO:0000313" key="6">
    <source>
        <dbReference type="Proteomes" id="UP000284706"/>
    </source>
</evidence>
<evidence type="ECO:0000259" key="4">
    <source>
        <dbReference type="PROSITE" id="PS51782"/>
    </source>
</evidence>
<sequence>GKINNGCSNLQPGDTLCLAADAKEDCQTTYTVQQGDDCFDIANKNALNMTILYLNNPQIDEECSNIYVGEVLCTSKSVQAPPVPSSGVALPAPNASSTTLTHPAATPAPSPIAAAPPAVSSAAAASPSPAPANQANQAGDNGDEGDDGDDEDLPFCDEL</sequence>
<feature type="compositionally biased region" description="Acidic residues" evidence="3">
    <location>
        <begin position="141"/>
        <end position="159"/>
    </location>
</feature>
<evidence type="ECO:0000256" key="1">
    <source>
        <dbReference type="ARBA" id="ARBA00022669"/>
    </source>
</evidence>
<evidence type="ECO:0000256" key="2">
    <source>
        <dbReference type="ARBA" id="ARBA00023026"/>
    </source>
</evidence>
<comment type="caution">
    <text evidence="5">The sequence shown here is derived from an EMBL/GenBank/DDBJ whole genome shotgun (WGS) entry which is preliminary data.</text>
</comment>
<dbReference type="PANTHER" id="PTHR34997:SF1">
    <property type="entry name" value="PEPTIDOGLYCAN-BINDING LYSIN DOMAIN"/>
    <property type="match status" value="1"/>
</dbReference>
<feature type="non-terminal residue" evidence="5">
    <location>
        <position position="1"/>
    </location>
</feature>
<keyword evidence="2" id="KW-0843">Virulence</keyword>
<evidence type="ECO:0000313" key="5">
    <source>
        <dbReference type="EMBL" id="PPQ73126.1"/>
    </source>
</evidence>
<dbReference type="CDD" id="cd00118">
    <property type="entry name" value="LysM"/>
    <property type="match status" value="1"/>
</dbReference>
<gene>
    <name evidence="5" type="ORF">CVT26_014948</name>
</gene>
<dbReference type="Gene3D" id="3.10.350.10">
    <property type="entry name" value="LysM domain"/>
    <property type="match status" value="1"/>
</dbReference>
<dbReference type="Pfam" id="PF01476">
    <property type="entry name" value="LysM"/>
    <property type="match status" value="1"/>
</dbReference>
<reference evidence="5 6" key="1">
    <citation type="journal article" date="2018" name="Evol. Lett.">
        <title>Horizontal gene cluster transfer increased hallucinogenic mushroom diversity.</title>
        <authorList>
            <person name="Reynolds H.T."/>
            <person name="Vijayakumar V."/>
            <person name="Gluck-Thaler E."/>
            <person name="Korotkin H.B."/>
            <person name="Matheny P.B."/>
            <person name="Slot J.C."/>
        </authorList>
    </citation>
    <scope>NUCLEOTIDE SEQUENCE [LARGE SCALE GENOMIC DNA]</scope>
    <source>
        <strain evidence="5 6">SRW20</strain>
    </source>
</reference>
<organism evidence="5 6">
    <name type="scientific">Gymnopilus dilepis</name>
    <dbReference type="NCBI Taxonomy" id="231916"/>
    <lineage>
        <taxon>Eukaryota</taxon>
        <taxon>Fungi</taxon>
        <taxon>Dikarya</taxon>
        <taxon>Basidiomycota</taxon>
        <taxon>Agaricomycotina</taxon>
        <taxon>Agaricomycetes</taxon>
        <taxon>Agaricomycetidae</taxon>
        <taxon>Agaricales</taxon>
        <taxon>Agaricineae</taxon>
        <taxon>Hymenogastraceae</taxon>
        <taxon>Gymnopilus</taxon>
    </lineage>
</organism>
<dbReference type="OrthoDB" id="5985073at2759"/>
<dbReference type="SUPFAM" id="SSF54106">
    <property type="entry name" value="LysM domain"/>
    <property type="match status" value="1"/>
</dbReference>
<dbReference type="InterPro" id="IPR018392">
    <property type="entry name" value="LysM"/>
</dbReference>
<dbReference type="InterPro" id="IPR036779">
    <property type="entry name" value="LysM_dom_sf"/>
</dbReference>
<dbReference type="EMBL" id="NHYE01005421">
    <property type="protein sequence ID" value="PPQ73126.1"/>
    <property type="molecule type" value="Genomic_DNA"/>
</dbReference>
<feature type="region of interest" description="Disordered" evidence="3">
    <location>
        <begin position="80"/>
        <end position="159"/>
    </location>
</feature>
<dbReference type="InterPro" id="IPR052210">
    <property type="entry name" value="LysM1-like"/>
</dbReference>
<keyword evidence="6" id="KW-1185">Reference proteome</keyword>
<evidence type="ECO:0000256" key="3">
    <source>
        <dbReference type="SAM" id="MobiDB-lite"/>
    </source>
</evidence>